<dbReference type="Pfam" id="PF20582">
    <property type="entry name" value="UPF0758_N"/>
    <property type="match status" value="1"/>
</dbReference>
<comment type="similarity">
    <text evidence="6">Belongs to the UPF0758 family.</text>
</comment>
<dbReference type="PROSITE" id="PS50249">
    <property type="entry name" value="MPN"/>
    <property type="match status" value="1"/>
</dbReference>
<dbReference type="InterPro" id="IPR020891">
    <property type="entry name" value="UPF0758_CS"/>
</dbReference>
<sequence length="230" mass="25720">MQEHNHSIKDWAKDDRPREKLLSKNPMSVSNAELIAILLNNGSRHRSALDLARELLLLGRNNLMELGKLSAYEFMKVKGVGKAKAVILAAALELGRRRQASTAVEFPIVKHSSDVARYLQQMLQDLRQEVFVVLFLNRANRIRHTEIISTGGITATIADPRIILKKALEHEAVSLILSHNHPSGSTRPSKADEELTIKIRDGARLLDIKLLDHIIIGQDAFFSFADQGLI</sequence>
<dbReference type="Proteomes" id="UP000031408">
    <property type="component" value="Unassembled WGS sequence"/>
</dbReference>
<evidence type="ECO:0000259" key="7">
    <source>
        <dbReference type="PROSITE" id="PS50249"/>
    </source>
</evidence>
<dbReference type="OrthoDB" id="9804482at2"/>
<dbReference type="PANTHER" id="PTHR30471:SF3">
    <property type="entry name" value="UPF0758 PROTEIN YEES-RELATED"/>
    <property type="match status" value="1"/>
</dbReference>
<dbReference type="GO" id="GO:0008237">
    <property type="term" value="F:metallopeptidase activity"/>
    <property type="evidence" value="ECO:0007669"/>
    <property type="project" value="UniProtKB-KW"/>
</dbReference>
<accession>A0A0C1KZR9</accession>
<evidence type="ECO:0000313" key="8">
    <source>
        <dbReference type="EMBL" id="KIC93217.1"/>
    </source>
</evidence>
<dbReference type="GO" id="GO:0046872">
    <property type="term" value="F:metal ion binding"/>
    <property type="evidence" value="ECO:0007669"/>
    <property type="project" value="UniProtKB-KW"/>
</dbReference>
<keyword evidence="2" id="KW-0479">Metal-binding</keyword>
<dbReference type="CDD" id="cd08071">
    <property type="entry name" value="MPN_DUF2466"/>
    <property type="match status" value="1"/>
</dbReference>
<protein>
    <recommendedName>
        <fullName evidence="7">MPN domain-containing protein</fullName>
    </recommendedName>
</protein>
<dbReference type="AlphaFoldDB" id="A0A0C1KZR9"/>
<dbReference type="Pfam" id="PF04002">
    <property type="entry name" value="RadC"/>
    <property type="match status" value="1"/>
</dbReference>
<dbReference type="InterPro" id="IPR001405">
    <property type="entry name" value="UPF0758"/>
</dbReference>
<dbReference type="PANTHER" id="PTHR30471">
    <property type="entry name" value="DNA REPAIR PROTEIN RADC"/>
    <property type="match status" value="1"/>
</dbReference>
<keyword evidence="3" id="KW-0378">Hydrolase</keyword>
<evidence type="ECO:0000313" key="9">
    <source>
        <dbReference type="Proteomes" id="UP000031408"/>
    </source>
</evidence>
<dbReference type="EMBL" id="JSVC01000021">
    <property type="protein sequence ID" value="KIC93217.1"/>
    <property type="molecule type" value="Genomic_DNA"/>
</dbReference>
<keyword evidence="4" id="KW-0862">Zinc</keyword>
<dbReference type="PROSITE" id="PS01302">
    <property type="entry name" value="UPF0758"/>
    <property type="match status" value="1"/>
</dbReference>
<proteinExistence type="inferred from homology"/>
<dbReference type="InterPro" id="IPR025657">
    <property type="entry name" value="RadC_JAB"/>
</dbReference>
<dbReference type="InterPro" id="IPR037518">
    <property type="entry name" value="MPN"/>
</dbReference>
<keyword evidence="9" id="KW-1185">Reference proteome</keyword>
<dbReference type="RefSeq" id="WP_039142475.1">
    <property type="nucleotide sequence ID" value="NZ_JSVC01000021.1"/>
</dbReference>
<evidence type="ECO:0000256" key="6">
    <source>
        <dbReference type="RuleBase" id="RU003797"/>
    </source>
</evidence>
<dbReference type="NCBIfam" id="NF000642">
    <property type="entry name" value="PRK00024.1"/>
    <property type="match status" value="1"/>
</dbReference>
<keyword evidence="1" id="KW-0645">Protease</keyword>
<dbReference type="InterPro" id="IPR046778">
    <property type="entry name" value="UPF0758_N"/>
</dbReference>
<feature type="domain" description="MPN" evidence="7">
    <location>
        <begin position="108"/>
        <end position="230"/>
    </location>
</feature>
<dbReference type="NCBIfam" id="TIGR00608">
    <property type="entry name" value="radc"/>
    <property type="match status" value="1"/>
</dbReference>
<keyword evidence="5" id="KW-0482">Metalloprotease</keyword>
<gene>
    <name evidence="8" type="ORF">OI18_18355</name>
</gene>
<evidence type="ECO:0000256" key="1">
    <source>
        <dbReference type="ARBA" id="ARBA00022670"/>
    </source>
</evidence>
<dbReference type="STRING" id="1349421.OI18_18355"/>
<comment type="caution">
    <text evidence="8">The sequence shown here is derived from an EMBL/GenBank/DDBJ whole genome shotgun (WGS) entry which is preliminary data.</text>
</comment>
<name>A0A0C1KZR9_9BACT</name>
<reference evidence="8 9" key="1">
    <citation type="submission" date="2014-11" db="EMBL/GenBank/DDBJ databases">
        <title>Genome sequence of Flavihumibacter solisilvae 3-3.</title>
        <authorList>
            <person name="Zhou G."/>
            <person name="Li M."/>
            <person name="Wang G."/>
        </authorList>
    </citation>
    <scope>NUCLEOTIDE SEQUENCE [LARGE SCALE GENOMIC DNA]</scope>
    <source>
        <strain evidence="8 9">3-3</strain>
    </source>
</reference>
<evidence type="ECO:0000256" key="4">
    <source>
        <dbReference type="ARBA" id="ARBA00022833"/>
    </source>
</evidence>
<organism evidence="8 9">
    <name type="scientific">Flavihumibacter solisilvae</name>
    <dbReference type="NCBI Taxonomy" id="1349421"/>
    <lineage>
        <taxon>Bacteria</taxon>
        <taxon>Pseudomonadati</taxon>
        <taxon>Bacteroidota</taxon>
        <taxon>Chitinophagia</taxon>
        <taxon>Chitinophagales</taxon>
        <taxon>Chitinophagaceae</taxon>
        <taxon>Flavihumibacter</taxon>
    </lineage>
</organism>
<evidence type="ECO:0000256" key="3">
    <source>
        <dbReference type="ARBA" id="ARBA00022801"/>
    </source>
</evidence>
<evidence type="ECO:0000256" key="2">
    <source>
        <dbReference type="ARBA" id="ARBA00022723"/>
    </source>
</evidence>
<evidence type="ECO:0000256" key="5">
    <source>
        <dbReference type="ARBA" id="ARBA00023049"/>
    </source>
</evidence>
<dbReference type="Gene3D" id="3.40.140.10">
    <property type="entry name" value="Cytidine Deaminase, domain 2"/>
    <property type="match status" value="1"/>
</dbReference>
<dbReference type="GO" id="GO:0006508">
    <property type="term" value="P:proteolysis"/>
    <property type="evidence" value="ECO:0007669"/>
    <property type="project" value="UniProtKB-KW"/>
</dbReference>